<accession>A0A4V2FR65</accession>
<dbReference type="InterPro" id="IPR036388">
    <property type="entry name" value="WH-like_DNA-bd_sf"/>
</dbReference>
<dbReference type="PANTHER" id="PTHR30346">
    <property type="entry name" value="TRANSCRIPTIONAL DUAL REGULATOR HCAR-RELATED"/>
    <property type="match status" value="1"/>
</dbReference>
<dbReference type="CDD" id="cd08434">
    <property type="entry name" value="PBP2_GltC_like"/>
    <property type="match status" value="1"/>
</dbReference>
<evidence type="ECO:0000256" key="2">
    <source>
        <dbReference type="ARBA" id="ARBA00023015"/>
    </source>
</evidence>
<dbReference type="PRINTS" id="PR00039">
    <property type="entry name" value="HTHLYSR"/>
</dbReference>
<keyword evidence="2" id="KW-0805">Transcription regulation</keyword>
<dbReference type="EMBL" id="SHKL01000001">
    <property type="protein sequence ID" value="RZT87370.1"/>
    <property type="molecule type" value="Genomic_DNA"/>
</dbReference>
<evidence type="ECO:0000313" key="6">
    <source>
        <dbReference type="EMBL" id="RZT87370.1"/>
    </source>
</evidence>
<gene>
    <name evidence="6" type="ORF">EV383_4290</name>
</gene>
<keyword evidence="3 6" id="KW-0238">DNA-binding</keyword>
<organism evidence="6 7">
    <name type="scientific">Pseudonocardia sediminis</name>
    <dbReference type="NCBI Taxonomy" id="1397368"/>
    <lineage>
        <taxon>Bacteria</taxon>
        <taxon>Bacillati</taxon>
        <taxon>Actinomycetota</taxon>
        <taxon>Actinomycetes</taxon>
        <taxon>Pseudonocardiales</taxon>
        <taxon>Pseudonocardiaceae</taxon>
        <taxon>Pseudonocardia</taxon>
    </lineage>
</organism>
<reference evidence="6 7" key="1">
    <citation type="submission" date="2019-02" db="EMBL/GenBank/DDBJ databases">
        <title>Sequencing the genomes of 1000 actinobacteria strains.</title>
        <authorList>
            <person name="Klenk H.-P."/>
        </authorList>
    </citation>
    <scope>NUCLEOTIDE SEQUENCE [LARGE SCALE GENOMIC DNA]</scope>
    <source>
        <strain evidence="6 7">DSM 45779</strain>
    </source>
</reference>
<dbReference type="AlphaFoldDB" id="A0A4V2FR65"/>
<name>A0A4V2FR65_PSEST</name>
<dbReference type="InterPro" id="IPR005119">
    <property type="entry name" value="LysR_subst-bd"/>
</dbReference>
<dbReference type="FunFam" id="1.10.10.10:FF:000001">
    <property type="entry name" value="LysR family transcriptional regulator"/>
    <property type="match status" value="1"/>
</dbReference>
<dbReference type="Gene3D" id="1.10.10.10">
    <property type="entry name" value="Winged helix-like DNA-binding domain superfamily/Winged helix DNA-binding domain"/>
    <property type="match status" value="1"/>
</dbReference>
<dbReference type="GO" id="GO:0003700">
    <property type="term" value="F:DNA-binding transcription factor activity"/>
    <property type="evidence" value="ECO:0007669"/>
    <property type="project" value="InterPro"/>
</dbReference>
<sequence length="302" mass="32224">MHDVLAPRMTQFVAVARTEHMTRAAERIGVPQPTLSRAMARLEADLGVALFTRTGRTLRLTPAGRTLLRRAEAALAELSAAADELAGDADRTHGRATLGFLSTLGTEAVPRLLRGFRDAHPGIRIGLLQGRHEMLLDRVREGGADLVLTSPLPDEPGLTAVALAEEELRLAVPSGHRLDRRAGTPDVDLAEAADEPFIGFAPGYGLRGTVDAWCRQAGFGPRIAFEGGDAATLRGLVGAGLGVALLPLAPDVPGVVQLPVRTPRTVRTLGMVHPRDDRPTPPVRELRAFVTAHAPHLLAPHR</sequence>
<proteinExistence type="inferred from homology"/>
<dbReference type="InterPro" id="IPR000847">
    <property type="entry name" value="LysR_HTH_N"/>
</dbReference>
<dbReference type="SUPFAM" id="SSF46785">
    <property type="entry name" value="Winged helix' DNA-binding domain"/>
    <property type="match status" value="1"/>
</dbReference>
<dbReference type="Pfam" id="PF00126">
    <property type="entry name" value="HTH_1"/>
    <property type="match status" value="1"/>
</dbReference>
<dbReference type="Gene3D" id="3.40.190.10">
    <property type="entry name" value="Periplasmic binding protein-like II"/>
    <property type="match status" value="2"/>
</dbReference>
<dbReference type="InterPro" id="IPR036390">
    <property type="entry name" value="WH_DNA-bd_sf"/>
</dbReference>
<dbReference type="RefSeq" id="WP_130291535.1">
    <property type="nucleotide sequence ID" value="NZ_SHKL01000001.1"/>
</dbReference>
<evidence type="ECO:0000313" key="7">
    <source>
        <dbReference type="Proteomes" id="UP000291591"/>
    </source>
</evidence>
<comment type="caution">
    <text evidence="6">The sequence shown here is derived from an EMBL/GenBank/DDBJ whole genome shotgun (WGS) entry which is preliminary data.</text>
</comment>
<dbReference type="SUPFAM" id="SSF53850">
    <property type="entry name" value="Periplasmic binding protein-like II"/>
    <property type="match status" value="1"/>
</dbReference>
<evidence type="ECO:0000256" key="4">
    <source>
        <dbReference type="ARBA" id="ARBA00023163"/>
    </source>
</evidence>
<evidence type="ECO:0000256" key="3">
    <source>
        <dbReference type="ARBA" id="ARBA00023125"/>
    </source>
</evidence>
<dbReference type="PANTHER" id="PTHR30346:SF28">
    <property type="entry name" value="HTH-TYPE TRANSCRIPTIONAL REGULATOR CYNR"/>
    <property type="match status" value="1"/>
</dbReference>
<dbReference type="Proteomes" id="UP000291591">
    <property type="component" value="Unassembled WGS sequence"/>
</dbReference>
<dbReference type="PROSITE" id="PS50931">
    <property type="entry name" value="HTH_LYSR"/>
    <property type="match status" value="1"/>
</dbReference>
<dbReference type="Pfam" id="PF03466">
    <property type="entry name" value="LysR_substrate"/>
    <property type="match status" value="1"/>
</dbReference>
<evidence type="ECO:0000259" key="5">
    <source>
        <dbReference type="PROSITE" id="PS50931"/>
    </source>
</evidence>
<dbReference type="GO" id="GO:0032993">
    <property type="term" value="C:protein-DNA complex"/>
    <property type="evidence" value="ECO:0007669"/>
    <property type="project" value="TreeGrafter"/>
</dbReference>
<protein>
    <submittedName>
        <fullName evidence="6">DNA-binding transcriptional LysR family regulator</fullName>
    </submittedName>
</protein>
<keyword evidence="4" id="KW-0804">Transcription</keyword>
<keyword evidence="7" id="KW-1185">Reference proteome</keyword>
<comment type="similarity">
    <text evidence="1">Belongs to the LysR transcriptional regulatory family.</text>
</comment>
<dbReference type="GO" id="GO:0003677">
    <property type="term" value="F:DNA binding"/>
    <property type="evidence" value="ECO:0007669"/>
    <property type="project" value="UniProtKB-KW"/>
</dbReference>
<feature type="domain" description="HTH lysR-type" evidence="5">
    <location>
        <begin position="12"/>
        <end position="61"/>
    </location>
</feature>
<dbReference type="OrthoDB" id="9803735at2"/>
<evidence type="ECO:0000256" key="1">
    <source>
        <dbReference type="ARBA" id="ARBA00009437"/>
    </source>
</evidence>